<dbReference type="OrthoDB" id="6621209at2759"/>
<organism evidence="2 3">
    <name type="scientific">Aphis glycines</name>
    <name type="common">Soybean aphid</name>
    <dbReference type="NCBI Taxonomy" id="307491"/>
    <lineage>
        <taxon>Eukaryota</taxon>
        <taxon>Metazoa</taxon>
        <taxon>Ecdysozoa</taxon>
        <taxon>Arthropoda</taxon>
        <taxon>Hexapoda</taxon>
        <taxon>Insecta</taxon>
        <taxon>Pterygota</taxon>
        <taxon>Neoptera</taxon>
        <taxon>Paraneoptera</taxon>
        <taxon>Hemiptera</taxon>
        <taxon>Sternorrhyncha</taxon>
        <taxon>Aphidomorpha</taxon>
        <taxon>Aphidoidea</taxon>
        <taxon>Aphididae</taxon>
        <taxon>Aphidini</taxon>
        <taxon>Aphis</taxon>
        <taxon>Aphis</taxon>
    </lineage>
</organism>
<reference evidence="2 3" key="1">
    <citation type="submission" date="2019-08" db="EMBL/GenBank/DDBJ databases">
        <title>The genome of the soybean aphid Biotype 1, its phylome, world population structure and adaptation to the North American continent.</title>
        <authorList>
            <person name="Giordano R."/>
            <person name="Donthu R.K."/>
            <person name="Hernandez A.G."/>
            <person name="Wright C.L."/>
            <person name="Zimin A.V."/>
        </authorList>
    </citation>
    <scope>NUCLEOTIDE SEQUENCE [LARGE SCALE GENOMIC DNA]</scope>
    <source>
        <tissue evidence="2">Whole aphids</tissue>
    </source>
</reference>
<evidence type="ECO:0000313" key="2">
    <source>
        <dbReference type="EMBL" id="KAE9543351.1"/>
    </source>
</evidence>
<dbReference type="InterPro" id="IPR012337">
    <property type="entry name" value="RNaseH-like_sf"/>
</dbReference>
<proteinExistence type="predicted"/>
<dbReference type="PANTHER" id="PTHR46289">
    <property type="entry name" value="52 KDA REPRESSOR OF THE INHIBITOR OF THE PROTEIN KINASE-LIKE PROTEIN-RELATED"/>
    <property type="match status" value="1"/>
</dbReference>
<dbReference type="InterPro" id="IPR052958">
    <property type="entry name" value="IFN-induced_PKR_regulator"/>
</dbReference>
<keyword evidence="3" id="KW-1185">Reference proteome</keyword>
<dbReference type="PANTHER" id="PTHR46289:SF14">
    <property type="entry name" value="DUF4371 DOMAIN-CONTAINING PROTEIN"/>
    <property type="match status" value="1"/>
</dbReference>
<evidence type="ECO:0000313" key="3">
    <source>
        <dbReference type="Proteomes" id="UP000475862"/>
    </source>
</evidence>
<dbReference type="SUPFAM" id="SSF53098">
    <property type="entry name" value="Ribonuclease H-like"/>
    <property type="match status" value="1"/>
</dbReference>
<dbReference type="Pfam" id="PF05699">
    <property type="entry name" value="Dimer_Tnp_hAT"/>
    <property type="match status" value="1"/>
</dbReference>
<dbReference type="Proteomes" id="UP000475862">
    <property type="component" value="Unassembled WGS sequence"/>
</dbReference>
<dbReference type="InterPro" id="IPR008906">
    <property type="entry name" value="HATC_C_dom"/>
</dbReference>
<dbReference type="EMBL" id="VYZN01000009">
    <property type="protein sequence ID" value="KAE9543351.1"/>
    <property type="molecule type" value="Genomic_DNA"/>
</dbReference>
<feature type="domain" description="HAT C-terminal dimerisation" evidence="1">
    <location>
        <begin position="148"/>
        <end position="228"/>
    </location>
</feature>
<accession>A0A6G0U2K6</accession>
<name>A0A6G0U2K6_APHGL</name>
<protein>
    <recommendedName>
        <fullName evidence="1">HAT C-terminal dimerisation domain-containing protein</fullName>
    </recommendedName>
</protein>
<dbReference type="AlphaFoldDB" id="A0A6G0U2K6"/>
<sequence>MGTIRKLRDFFMFPKRKSILSKAIEISENNISKKSLKRNCETRWIERYHSVSDFLELFECVEEAHEEISQDTLIELEDYRKHAQKNFEDIFLATKKIADKFNVTITIPRINKRQVHRINVQTNDPDEYFRISVFIPYLDSFIKEEFQLWQRKLKKLEMKPKNSIDALKLCNSDIYPGVNKLFQILATLPISTASNERTFSSLKTIKTYLRNTISEKRLNGLAMLNIHRGVEITVDEVIAELAKQSR</sequence>
<gene>
    <name evidence="2" type="ORF">AGLY_003262</name>
</gene>
<evidence type="ECO:0000259" key="1">
    <source>
        <dbReference type="Pfam" id="PF05699"/>
    </source>
</evidence>
<dbReference type="GO" id="GO:0046983">
    <property type="term" value="F:protein dimerization activity"/>
    <property type="evidence" value="ECO:0007669"/>
    <property type="project" value="InterPro"/>
</dbReference>
<comment type="caution">
    <text evidence="2">The sequence shown here is derived from an EMBL/GenBank/DDBJ whole genome shotgun (WGS) entry which is preliminary data.</text>
</comment>